<evidence type="ECO:0000259" key="3">
    <source>
        <dbReference type="Pfam" id="PF25298"/>
    </source>
</evidence>
<keyword evidence="1" id="KW-0175">Coiled coil</keyword>
<proteinExistence type="predicted"/>
<dbReference type="VEuPathDB" id="VectorBase:HLOH_063834"/>
<keyword evidence="5" id="KW-1185">Reference proteome</keyword>
<dbReference type="InterPro" id="IPR057251">
    <property type="entry name" value="FP_C"/>
</dbReference>
<evidence type="ECO:0000256" key="2">
    <source>
        <dbReference type="SAM" id="MobiDB-lite"/>
    </source>
</evidence>
<dbReference type="Pfam" id="PF25298">
    <property type="entry name" value="Baculo_FP_2nd"/>
    <property type="match status" value="1"/>
</dbReference>
<evidence type="ECO:0000313" key="4">
    <source>
        <dbReference type="EMBL" id="KAH9385064.1"/>
    </source>
</evidence>
<dbReference type="OMA" id="KMLSERC"/>
<feature type="compositionally biased region" description="Basic and acidic residues" evidence="2">
    <location>
        <begin position="9"/>
        <end position="24"/>
    </location>
</feature>
<reference evidence="4 5" key="1">
    <citation type="journal article" date="2020" name="Cell">
        <title>Large-Scale Comparative Analyses of Tick Genomes Elucidate Their Genetic Diversity and Vector Capacities.</title>
        <authorList>
            <consortium name="Tick Genome and Microbiome Consortium (TIGMIC)"/>
            <person name="Jia N."/>
            <person name="Wang J."/>
            <person name="Shi W."/>
            <person name="Du L."/>
            <person name="Sun Y."/>
            <person name="Zhan W."/>
            <person name="Jiang J.F."/>
            <person name="Wang Q."/>
            <person name="Zhang B."/>
            <person name="Ji P."/>
            <person name="Bell-Sakyi L."/>
            <person name="Cui X.M."/>
            <person name="Yuan T.T."/>
            <person name="Jiang B.G."/>
            <person name="Yang W.F."/>
            <person name="Lam T.T."/>
            <person name="Chang Q.C."/>
            <person name="Ding S.J."/>
            <person name="Wang X.J."/>
            <person name="Zhu J.G."/>
            <person name="Ruan X.D."/>
            <person name="Zhao L."/>
            <person name="Wei J.T."/>
            <person name="Ye R.Z."/>
            <person name="Que T.C."/>
            <person name="Du C.H."/>
            <person name="Zhou Y.H."/>
            <person name="Cheng J.X."/>
            <person name="Dai P.F."/>
            <person name="Guo W.B."/>
            <person name="Han X.H."/>
            <person name="Huang E.J."/>
            <person name="Li L.F."/>
            <person name="Wei W."/>
            <person name="Gao Y.C."/>
            <person name="Liu J.Z."/>
            <person name="Shao H.Z."/>
            <person name="Wang X."/>
            <person name="Wang C.C."/>
            <person name="Yang T.C."/>
            <person name="Huo Q.B."/>
            <person name="Li W."/>
            <person name="Chen H.Y."/>
            <person name="Chen S.E."/>
            <person name="Zhou L.G."/>
            <person name="Ni X.B."/>
            <person name="Tian J.H."/>
            <person name="Sheng Y."/>
            <person name="Liu T."/>
            <person name="Pan Y.S."/>
            <person name="Xia L.Y."/>
            <person name="Li J."/>
            <person name="Zhao F."/>
            <person name="Cao W.C."/>
        </authorList>
    </citation>
    <scope>NUCLEOTIDE SEQUENCE [LARGE SCALE GENOMIC DNA]</scope>
    <source>
        <strain evidence="4">HaeL-2018</strain>
    </source>
</reference>
<feature type="coiled-coil region" evidence="1">
    <location>
        <begin position="66"/>
        <end position="107"/>
    </location>
</feature>
<name>A0A9J6HDU4_HAELO</name>
<dbReference type="Proteomes" id="UP000821853">
    <property type="component" value="Unassembled WGS sequence"/>
</dbReference>
<evidence type="ECO:0000313" key="5">
    <source>
        <dbReference type="Proteomes" id="UP000821853"/>
    </source>
</evidence>
<protein>
    <recommendedName>
        <fullName evidence="3">FP protein C-terminal domain-containing protein</fullName>
    </recommendedName>
</protein>
<organism evidence="4 5">
    <name type="scientific">Haemaphysalis longicornis</name>
    <name type="common">Bush tick</name>
    <dbReference type="NCBI Taxonomy" id="44386"/>
    <lineage>
        <taxon>Eukaryota</taxon>
        <taxon>Metazoa</taxon>
        <taxon>Ecdysozoa</taxon>
        <taxon>Arthropoda</taxon>
        <taxon>Chelicerata</taxon>
        <taxon>Arachnida</taxon>
        <taxon>Acari</taxon>
        <taxon>Parasitiformes</taxon>
        <taxon>Ixodida</taxon>
        <taxon>Ixodoidea</taxon>
        <taxon>Ixodidae</taxon>
        <taxon>Haemaphysalinae</taxon>
        <taxon>Haemaphysalis</taxon>
    </lineage>
</organism>
<comment type="caution">
    <text evidence="4">The sequence shown here is derived from an EMBL/GenBank/DDBJ whole genome shotgun (WGS) entry which is preliminary data.</text>
</comment>
<accession>A0A9J6HDU4</accession>
<feature type="region of interest" description="Disordered" evidence="2">
    <location>
        <begin position="1"/>
        <end position="24"/>
    </location>
</feature>
<dbReference type="EMBL" id="JABSTR010003802">
    <property type="protein sequence ID" value="KAH9385064.1"/>
    <property type="molecule type" value="Genomic_DNA"/>
</dbReference>
<feature type="domain" description="FP protein C-terminal" evidence="3">
    <location>
        <begin position="202"/>
        <end position="253"/>
    </location>
</feature>
<sequence length="255" mass="28984">MGKNSGKGACKDANKDTGRDGEKEVTDVKELRDLLKMFEDFKKDFRAEMRELKDGISFCTDICNDVKDTATDIKNLRLEMQELLRQNIELREENKMLSERCDELEQYQRLSNLEVKGAPAESDPVTVLQKIGEAVGESIDATDIDICHWVSTPKRGVKNIVVRFVRRSKRNDVLAKCRKKRVDCSILGCAQKTPLFVNEHLTQKNKALLSAAIQKKKEVGWKFAWTTNGRAVVRKDEDAPVIHIAHEGNLAQIRN</sequence>
<dbReference type="AlphaFoldDB" id="A0A9J6HDU4"/>
<gene>
    <name evidence="4" type="ORF">HPB48_027103</name>
</gene>
<dbReference type="OrthoDB" id="6761697at2759"/>
<evidence type="ECO:0000256" key="1">
    <source>
        <dbReference type="SAM" id="Coils"/>
    </source>
</evidence>